<evidence type="ECO:0000313" key="4">
    <source>
        <dbReference type="Proteomes" id="UP000799772"/>
    </source>
</evidence>
<dbReference type="AlphaFoldDB" id="A0A9P4IAH7"/>
<keyword evidence="1" id="KW-0175">Coiled coil</keyword>
<organism evidence="3 4">
    <name type="scientific">Rhizodiscina lignyota</name>
    <dbReference type="NCBI Taxonomy" id="1504668"/>
    <lineage>
        <taxon>Eukaryota</taxon>
        <taxon>Fungi</taxon>
        <taxon>Dikarya</taxon>
        <taxon>Ascomycota</taxon>
        <taxon>Pezizomycotina</taxon>
        <taxon>Dothideomycetes</taxon>
        <taxon>Pleosporomycetidae</taxon>
        <taxon>Aulographales</taxon>
        <taxon>Rhizodiscinaceae</taxon>
        <taxon>Rhizodiscina</taxon>
    </lineage>
</organism>
<feature type="signal peptide" evidence="2">
    <location>
        <begin position="1"/>
        <end position="19"/>
    </location>
</feature>
<evidence type="ECO:0000256" key="2">
    <source>
        <dbReference type="SAM" id="SignalP"/>
    </source>
</evidence>
<sequence length="337" mass="38579">MFMFVIYISIMIVFDRLETTIISLAESERQETLVARLATMRNSTPEATEQLDSVTKSVFEEILAKKLSVALFLEALKQWVKYEGGLARLEAQEHAALIFFTHHITNQYRARECEIRMLKRRESSGNPSQLSYKPSTLDLLLQNQEERLNISRGLMIGLDLRQEIRGKYLHEKQRAAKNLKDLAPAVESKLQRMCDLAQALSSLQTRRMDLGESYDNVNGRFKTLLEEVLHGSIDQANLENMGDEGADIRADTSDLHEGVTACKWDVDQLEQHRLDERIAEREERKGFKEAKGLYDAMEKRFDEANDEFESAKETGVEAILALEKAFDDLLVIFDGEV</sequence>
<keyword evidence="4" id="KW-1185">Reference proteome</keyword>
<proteinExistence type="predicted"/>
<feature type="coiled-coil region" evidence="1">
    <location>
        <begin position="287"/>
        <end position="314"/>
    </location>
</feature>
<accession>A0A9P4IAH7</accession>
<dbReference type="Proteomes" id="UP000799772">
    <property type="component" value="Unassembled WGS sequence"/>
</dbReference>
<comment type="caution">
    <text evidence="3">The sequence shown here is derived from an EMBL/GenBank/DDBJ whole genome shotgun (WGS) entry which is preliminary data.</text>
</comment>
<dbReference type="EMBL" id="ML978127">
    <property type="protein sequence ID" value="KAF2098000.1"/>
    <property type="molecule type" value="Genomic_DNA"/>
</dbReference>
<gene>
    <name evidence="3" type="ORF">NA57DRAFT_57170</name>
</gene>
<name>A0A9P4IAH7_9PEZI</name>
<feature type="chain" id="PRO_5040436406" evidence="2">
    <location>
        <begin position="20"/>
        <end position="337"/>
    </location>
</feature>
<protein>
    <submittedName>
        <fullName evidence="3">Uncharacterized protein</fullName>
    </submittedName>
</protein>
<evidence type="ECO:0000313" key="3">
    <source>
        <dbReference type="EMBL" id="KAF2098000.1"/>
    </source>
</evidence>
<keyword evidence="2" id="KW-0732">Signal</keyword>
<reference evidence="3" key="1">
    <citation type="journal article" date="2020" name="Stud. Mycol.">
        <title>101 Dothideomycetes genomes: a test case for predicting lifestyles and emergence of pathogens.</title>
        <authorList>
            <person name="Haridas S."/>
            <person name="Albert R."/>
            <person name="Binder M."/>
            <person name="Bloem J."/>
            <person name="Labutti K."/>
            <person name="Salamov A."/>
            <person name="Andreopoulos B."/>
            <person name="Baker S."/>
            <person name="Barry K."/>
            <person name="Bills G."/>
            <person name="Bluhm B."/>
            <person name="Cannon C."/>
            <person name="Castanera R."/>
            <person name="Culley D."/>
            <person name="Daum C."/>
            <person name="Ezra D."/>
            <person name="Gonzalez J."/>
            <person name="Henrissat B."/>
            <person name="Kuo A."/>
            <person name="Liang C."/>
            <person name="Lipzen A."/>
            <person name="Lutzoni F."/>
            <person name="Magnuson J."/>
            <person name="Mondo S."/>
            <person name="Nolan M."/>
            <person name="Ohm R."/>
            <person name="Pangilinan J."/>
            <person name="Park H.-J."/>
            <person name="Ramirez L."/>
            <person name="Alfaro M."/>
            <person name="Sun H."/>
            <person name="Tritt A."/>
            <person name="Yoshinaga Y."/>
            <person name="Zwiers L.-H."/>
            <person name="Turgeon B."/>
            <person name="Goodwin S."/>
            <person name="Spatafora J."/>
            <person name="Crous P."/>
            <person name="Grigoriev I."/>
        </authorList>
    </citation>
    <scope>NUCLEOTIDE SEQUENCE</scope>
    <source>
        <strain evidence="3">CBS 133067</strain>
    </source>
</reference>
<evidence type="ECO:0000256" key="1">
    <source>
        <dbReference type="SAM" id="Coils"/>
    </source>
</evidence>